<evidence type="ECO:0000313" key="6">
    <source>
        <dbReference type="Proteomes" id="UP001278571"/>
    </source>
</evidence>
<comment type="caution">
    <text evidence="5">The sequence shown here is derived from an EMBL/GenBank/DDBJ whole genome shotgun (WGS) entry which is preliminary data.</text>
</comment>
<proteinExistence type="predicted"/>
<name>A0ABU4K2Z0_9ACTN</name>
<evidence type="ECO:0000256" key="2">
    <source>
        <dbReference type="ARBA" id="ARBA00022525"/>
    </source>
</evidence>
<reference evidence="5 6" key="1">
    <citation type="submission" date="2023-10" db="EMBL/GenBank/DDBJ databases">
        <authorList>
            <person name="Wang X.X."/>
        </authorList>
    </citation>
    <scope>NUCLEOTIDE SEQUENCE [LARGE SCALE GENOMIC DNA]</scope>
    <source>
        <strain evidence="5 6">NBRC 12816</strain>
    </source>
</reference>
<accession>A0ABU4K2Z0</accession>
<sequence length="134" mass="13532">VIKIDAFGRISAVAGGVANLGLLASAGGLTVSASVTVTVTDATRVRLVPVEDSYVQSTTASTNYGSSSGLLSKPTYGGSPDRIAYFKFDVSALAGKTVTSAVLSTSNQITDGPLDVARGDFHAVTGSWSESAVT</sequence>
<comment type="subcellular location">
    <subcellularLocation>
        <location evidence="1">Secreted</location>
    </subcellularLocation>
</comment>
<dbReference type="RefSeq" id="WP_319008329.1">
    <property type="nucleotide sequence ID" value="NZ_JAWJZF010000264.1"/>
</dbReference>
<evidence type="ECO:0000256" key="1">
    <source>
        <dbReference type="ARBA" id="ARBA00004613"/>
    </source>
</evidence>
<dbReference type="Pfam" id="PF24517">
    <property type="entry name" value="CBM96"/>
    <property type="match status" value="1"/>
</dbReference>
<evidence type="ECO:0000259" key="4">
    <source>
        <dbReference type="Pfam" id="PF24517"/>
    </source>
</evidence>
<dbReference type="InterPro" id="IPR055372">
    <property type="entry name" value="CBM96"/>
</dbReference>
<dbReference type="NCBIfam" id="NF033679">
    <property type="entry name" value="DNRLRE_dom"/>
    <property type="match status" value="1"/>
</dbReference>
<evidence type="ECO:0000313" key="5">
    <source>
        <dbReference type="EMBL" id="MDX2291790.1"/>
    </source>
</evidence>
<feature type="non-terminal residue" evidence="5">
    <location>
        <position position="1"/>
    </location>
</feature>
<keyword evidence="2" id="KW-0964">Secreted</keyword>
<keyword evidence="3" id="KW-0732">Signal</keyword>
<protein>
    <submittedName>
        <fullName evidence="5">DNRLRE domain-containing protein</fullName>
    </submittedName>
</protein>
<keyword evidence="6" id="KW-1185">Reference proteome</keyword>
<evidence type="ECO:0000256" key="3">
    <source>
        <dbReference type="ARBA" id="ARBA00022729"/>
    </source>
</evidence>
<dbReference type="Proteomes" id="UP001278571">
    <property type="component" value="Unassembled WGS sequence"/>
</dbReference>
<organism evidence="5 6">
    <name type="scientific">Streptomyces roseolus</name>
    <dbReference type="NCBI Taxonomy" id="67358"/>
    <lineage>
        <taxon>Bacteria</taxon>
        <taxon>Bacillati</taxon>
        <taxon>Actinomycetota</taxon>
        <taxon>Actinomycetes</taxon>
        <taxon>Kitasatosporales</taxon>
        <taxon>Streptomycetaceae</taxon>
        <taxon>Streptomyces</taxon>
    </lineage>
</organism>
<feature type="domain" description="Carbohydrate-binding module family 96" evidence="4">
    <location>
        <begin position="45"/>
        <end position="134"/>
    </location>
</feature>
<feature type="non-terminal residue" evidence="5">
    <location>
        <position position="134"/>
    </location>
</feature>
<dbReference type="EMBL" id="JAWJZF010000264">
    <property type="protein sequence ID" value="MDX2291790.1"/>
    <property type="molecule type" value="Genomic_DNA"/>
</dbReference>
<gene>
    <name evidence="5" type="ORF">R2363_06335</name>
</gene>